<dbReference type="HAMAP" id="MF_00636">
    <property type="entry name" value="RapZ_like"/>
    <property type="match status" value="1"/>
</dbReference>
<dbReference type="InterPro" id="IPR005337">
    <property type="entry name" value="RapZ-like"/>
</dbReference>
<dbReference type="Pfam" id="PF22740">
    <property type="entry name" value="PapZ_C"/>
    <property type="match status" value="1"/>
</dbReference>
<evidence type="ECO:0000256" key="3">
    <source>
        <dbReference type="ARBA" id="ARBA00023134"/>
    </source>
</evidence>
<evidence type="ECO:0000256" key="4">
    <source>
        <dbReference type="HAMAP-Rule" id="MF_00636"/>
    </source>
</evidence>
<protein>
    <submittedName>
        <fullName evidence="7">GlmZ(SRNA)-inactivating NTPase</fullName>
    </submittedName>
</protein>
<evidence type="ECO:0000259" key="6">
    <source>
        <dbReference type="Pfam" id="PF22740"/>
    </source>
</evidence>
<dbReference type="RefSeq" id="WP_097804406.1">
    <property type="nucleotide sequence ID" value="NZ_FXYH01000005.1"/>
</dbReference>
<keyword evidence="1 4" id="KW-0547">Nucleotide-binding</keyword>
<dbReference type="InterPro" id="IPR053930">
    <property type="entry name" value="RapZ-like_N"/>
</dbReference>
<feature type="domain" description="RapZ C-terminal" evidence="6">
    <location>
        <begin position="170"/>
        <end position="290"/>
    </location>
</feature>
<sequence>MVQDVPQRQRVVLVTGPAGAGRATAINTLEDLGFEAIDNIPLSLIPRLIDSAEGSLMQPLALGIDARNRDFSVEGLLELHAILSSRGDVACDLLYLDCSPGVLSRRYSETRRRHPLAPDESPADGIAREIALLEDVRARADILVETSELTVHDLHAEIENLFSSSTGQSMAVSVHSFSYKRGLPQGLDMAIDCRFLRNPHWEPELRAFSGLDQPVADYVAADPRHEPFLERVLSLALFVLPGCVEEGKAHFSIGFGCTGGKHRSVAMTEIVAAALAKEGWRVSIRHRELERRAVGFSSGPLQATDRKASE</sequence>
<dbReference type="GO" id="GO:0005524">
    <property type="term" value="F:ATP binding"/>
    <property type="evidence" value="ECO:0007669"/>
    <property type="project" value="UniProtKB-UniRule"/>
</dbReference>
<organism evidence="7 8">
    <name type="scientific">Pelagimonas varians</name>
    <dbReference type="NCBI Taxonomy" id="696760"/>
    <lineage>
        <taxon>Bacteria</taxon>
        <taxon>Pseudomonadati</taxon>
        <taxon>Pseudomonadota</taxon>
        <taxon>Alphaproteobacteria</taxon>
        <taxon>Rhodobacterales</taxon>
        <taxon>Roseobacteraceae</taxon>
        <taxon>Pelagimonas</taxon>
    </lineage>
</organism>
<feature type="binding site" evidence="4">
    <location>
        <begin position="16"/>
        <end position="23"/>
    </location>
    <ligand>
        <name>ATP</name>
        <dbReference type="ChEBI" id="CHEBI:30616"/>
    </ligand>
</feature>
<evidence type="ECO:0000313" key="7">
    <source>
        <dbReference type="EMBL" id="SMX39895.1"/>
    </source>
</evidence>
<dbReference type="OrthoDB" id="9784461at2"/>
<dbReference type="AlphaFoldDB" id="A0A238KAP3"/>
<dbReference type="Pfam" id="PF03668">
    <property type="entry name" value="RapZ-like_N"/>
    <property type="match status" value="1"/>
</dbReference>
<dbReference type="InterPro" id="IPR053931">
    <property type="entry name" value="RapZ_C"/>
</dbReference>
<dbReference type="PANTHER" id="PTHR30448:SF0">
    <property type="entry name" value="RNASE ADAPTER PROTEIN RAPZ"/>
    <property type="match status" value="1"/>
</dbReference>
<dbReference type="Proteomes" id="UP000220836">
    <property type="component" value="Unassembled WGS sequence"/>
</dbReference>
<keyword evidence="3 4" id="KW-0342">GTP-binding</keyword>
<evidence type="ECO:0000256" key="2">
    <source>
        <dbReference type="ARBA" id="ARBA00022840"/>
    </source>
</evidence>
<reference evidence="7 8" key="1">
    <citation type="submission" date="2017-05" db="EMBL/GenBank/DDBJ databases">
        <authorList>
            <person name="Song R."/>
            <person name="Chenine A.L."/>
            <person name="Ruprecht R.M."/>
        </authorList>
    </citation>
    <scope>NUCLEOTIDE SEQUENCE [LARGE SCALE GENOMIC DNA]</scope>
    <source>
        <strain evidence="7 8">CECT 8663</strain>
    </source>
</reference>
<evidence type="ECO:0000256" key="1">
    <source>
        <dbReference type="ARBA" id="ARBA00022741"/>
    </source>
</evidence>
<proteinExistence type="inferred from homology"/>
<dbReference type="NCBIfam" id="NF003828">
    <property type="entry name" value="PRK05416.1"/>
    <property type="match status" value="1"/>
</dbReference>
<dbReference type="InterPro" id="IPR027417">
    <property type="entry name" value="P-loop_NTPase"/>
</dbReference>
<feature type="domain" description="RapZ-like N-terminal" evidence="5">
    <location>
        <begin position="11"/>
        <end position="164"/>
    </location>
</feature>
<dbReference type="PANTHER" id="PTHR30448">
    <property type="entry name" value="RNASE ADAPTER PROTEIN RAPZ"/>
    <property type="match status" value="1"/>
</dbReference>
<name>A0A238KAP3_9RHOB</name>
<evidence type="ECO:0000259" key="5">
    <source>
        <dbReference type="Pfam" id="PF03668"/>
    </source>
</evidence>
<gene>
    <name evidence="7" type="ORF">PEV8663_01929</name>
</gene>
<evidence type="ECO:0000313" key="8">
    <source>
        <dbReference type="Proteomes" id="UP000220836"/>
    </source>
</evidence>
<keyword evidence="2 4" id="KW-0067">ATP-binding</keyword>
<dbReference type="SUPFAM" id="SSF52540">
    <property type="entry name" value="P-loop containing nucleoside triphosphate hydrolases"/>
    <property type="match status" value="1"/>
</dbReference>
<dbReference type="EMBL" id="FXYH01000005">
    <property type="protein sequence ID" value="SMX39895.1"/>
    <property type="molecule type" value="Genomic_DNA"/>
</dbReference>
<dbReference type="GO" id="GO:0005525">
    <property type="term" value="F:GTP binding"/>
    <property type="evidence" value="ECO:0007669"/>
    <property type="project" value="UniProtKB-UniRule"/>
</dbReference>
<accession>A0A238KAP3</accession>
<feature type="binding site" evidence="4">
    <location>
        <begin position="65"/>
        <end position="68"/>
    </location>
    <ligand>
        <name>GTP</name>
        <dbReference type="ChEBI" id="CHEBI:37565"/>
    </ligand>
</feature>
<dbReference type="PIRSF" id="PIRSF005052">
    <property type="entry name" value="P-loopkin"/>
    <property type="match status" value="1"/>
</dbReference>
<keyword evidence="8" id="KW-1185">Reference proteome</keyword>